<name>A0A0F8Z6B9_9ZZZZ</name>
<dbReference type="EMBL" id="LAZR01053073">
    <property type="protein sequence ID" value="KKK81550.1"/>
    <property type="molecule type" value="Genomic_DNA"/>
</dbReference>
<feature type="region of interest" description="Disordered" evidence="1">
    <location>
        <begin position="1"/>
        <end position="30"/>
    </location>
</feature>
<evidence type="ECO:0000256" key="1">
    <source>
        <dbReference type="SAM" id="MobiDB-lite"/>
    </source>
</evidence>
<sequence length="70" mass="7995">REDGQDTTKKHSRGRAQEVQEDTERGAPETRLCDIIGHRGLSHQPTAGVLVRGTELRFQRSKNNRRSRTL</sequence>
<comment type="caution">
    <text evidence="2">The sequence shown here is derived from an EMBL/GenBank/DDBJ whole genome shotgun (WGS) entry which is preliminary data.</text>
</comment>
<organism evidence="2">
    <name type="scientific">marine sediment metagenome</name>
    <dbReference type="NCBI Taxonomy" id="412755"/>
    <lineage>
        <taxon>unclassified sequences</taxon>
        <taxon>metagenomes</taxon>
        <taxon>ecological metagenomes</taxon>
    </lineage>
</organism>
<accession>A0A0F8Z6B9</accession>
<dbReference type="AlphaFoldDB" id="A0A0F8Z6B9"/>
<protein>
    <submittedName>
        <fullName evidence="2">Uncharacterized protein</fullName>
    </submittedName>
</protein>
<proteinExistence type="predicted"/>
<evidence type="ECO:0000313" key="2">
    <source>
        <dbReference type="EMBL" id="KKK81550.1"/>
    </source>
</evidence>
<reference evidence="2" key="1">
    <citation type="journal article" date="2015" name="Nature">
        <title>Complex archaea that bridge the gap between prokaryotes and eukaryotes.</title>
        <authorList>
            <person name="Spang A."/>
            <person name="Saw J.H."/>
            <person name="Jorgensen S.L."/>
            <person name="Zaremba-Niedzwiedzka K."/>
            <person name="Martijn J."/>
            <person name="Lind A.E."/>
            <person name="van Eijk R."/>
            <person name="Schleper C."/>
            <person name="Guy L."/>
            <person name="Ettema T.J."/>
        </authorList>
    </citation>
    <scope>NUCLEOTIDE SEQUENCE</scope>
</reference>
<gene>
    <name evidence="2" type="ORF">LCGC14_2812360</name>
</gene>
<feature type="non-terminal residue" evidence="2">
    <location>
        <position position="1"/>
    </location>
</feature>